<accession>A0A317T3Y0</accession>
<dbReference type="EMBL" id="PDNZ01000007">
    <property type="protein sequence ID" value="PWW81368.1"/>
    <property type="molecule type" value="Genomic_DNA"/>
</dbReference>
<name>A0A317T3Y0_9CHLB</name>
<keyword evidence="8" id="KW-1185">Reference proteome</keyword>
<evidence type="ECO:0000256" key="4">
    <source>
        <dbReference type="ARBA" id="ARBA00022764"/>
    </source>
</evidence>
<dbReference type="PANTHER" id="PTHR36842:SF1">
    <property type="entry name" value="PROTEIN TOLB"/>
    <property type="match status" value="1"/>
</dbReference>
<dbReference type="NCBIfam" id="TIGR02800">
    <property type="entry name" value="propeller_TolB"/>
    <property type="match status" value="1"/>
</dbReference>
<dbReference type="OrthoDB" id="9815657at2"/>
<comment type="similarity">
    <text evidence="2">Belongs to the TolB family.</text>
</comment>
<evidence type="ECO:0000313" key="8">
    <source>
        <dbReference type="Proteomes" id="UP000246278"/>
    </source>
</evidence>
<dbReference type="GO" id="GO:0042597">
    <property type="term" value="C:periplasmic space"/>
    <property type="evidence" value="ECO:0007669"/>
    <property type="project" value="UniProtKB-SubCell"/>
</dbReference>
<comment type="subcellular location">
    <subcellularLocation>
        <location evidence="1">Periplasm</location>
    </subcellularLocation>
</comment>
<dbReference type="PANTHER" id="PTHR36842">
    <property type="entry name" value="PROTEIN TOLB HOMOLOG"/>
    <property type="match status" value="1"/>
</dbReference>
<reference evidence="8" key="1">
    <citation type="submission" date="2017-10" db="EMBL/GenBank/DDBJ databases">
        <authorList>
            <person name="Gaisin V.A."/>
            <person name="Rysina M.S."/>
            <person name="Grouzdev D.S."/>
        </authorList>
    </citation>
    <scope>NUCLEOTIDE SEQUENCE [LARGE SCALE GENOMIC DNA]</scope>
    <source>
        <strain evidence="8">V1</strain>
    </source>
</reference>
<evidence type="ECO:0000256" key="1">
    <source>
        <dbReference type="ARBA" id="ARBA00004418"/>
    </source>
</evidence>
<feature type="signal peptide" evidence="5">
    <location>
        <begin position="1"/>
        <end position="27"/>
    </location>
</feature>
<dbReference type="InterPro" id="IPR007195">
    <property type="entry name" value="TolB_N"/>
</dbReference>
<organism evidence="7 8">
    <name type="scientific">Prosthecochloris marina</name>
    <dbReference type="NCBI Taxonomy" id="2017681"/>
    <lineage>
        <taxon>Bacteria</taxon>
        <taxon>Pseudomonadati</taxon>
        <taxon>Chlorobiota</taxon>
        <taxon>Chlorobiia</taxon>
        <taxon>Chlorobiales</taxon>
        <taxon>Chlorobiaceae</taxon>
        <taxon>Prosthecochloris</taxon>
    </lineage>
</organism>
<dbReference type="Pfam" id="PF07676">
    <property type="entry name" value="PD40"/>
    <property type="match status" value="2"/>
</dbReference>
<dbReference type="InterPro" id="IPR011042">
    <property type="entry name" value="6-blade_b-propeller_TolB-like"/>
</dbReference>
<protein>
    <submittedName>
        <fullName evidence="7">Tol-Pal system beta propeller repeat protein TolB</fullName>
    </submittedName>
</protein>
<proteinExistence type="inferred from homology"/>
<comment type="caution">
    <text evidence="7">The sequence shown here is derived from an EMBL/GenBank/DDBJ whole genome shotgun (WGS) entry which is preliminary data.</text>
</comment>
<dbReference type="GO" id="GO:0017038">
    <property type="term" value="P:protein import"/>
    <property type="evidence" value="ECO:0007669"/>
    <property type="project" value="InterPro"/>
</dbReference>
<dbReference type="RefSeq" id="WP_110023863.1">
    <property type="nucleotide sequence ID" value="NZ_PDNZ01000007.1"/>
</dbReference>
<dbReference type="InterPro" id="IPR011659">
    <property type="entry name" value="WD40"/>
</dbReference>
<feature type="domain" description="TolB N-terminal" evidence="6">
    <location>
        <begin position="33"/>
        <end position="141"/>
    </location>
</feature>
<dbReference type="InterPro" id="IPR014167">
    <property type="entry name" value="Tol-Pal_TolB"/>
</dbReference>
<dbReference type="SUPFAM" id="SSF52964">
    <property type="entry name" value="TolB, N-terminal domain"/>
    <property type="match status" value="1"/>
</dbReference>
<dbReference type="Proteomes" id="UP000246278">
    <property type="component" value="Unassembled WGS sequence"/>
</dbReference>
<evidence type="ECO:0000256" key="5">
    <source>
        <dbReference type="SAM" id="SignalP"/>
    </source>
</evidence>
<dbReference type="Pfam" id="PF04052">
    <property type="entry name" value="TolB_N"/>
    <property type="match status" value="1"/>
</dbReference>
<dbReference type="Gene3D" id="2.120.10.30">
    <property type="entry name" value="TolB, C-terminal domain"/>
    <property type="match status" value="2"/>
</dbReference>
<evidence type="ECO:0000256" key="3">
    <source>
        <dbReference type="ARBA" id="ARBA00022729"/>
    </source>
</evidence>
<evidence type="ECO:0000259" key="6">
    <source>
        <dbReference type="Pfam" id="PF04052"/>
    </source>
</evidence>
<feature type="chain" id="PRO_5016341974" evidence="5">
    <location>
        <begin position="28"/>
        <end position="440"/>
    </location>
</feature>
<keyword evidence="4" id="KW-0574">Periplasm</keyword>
<sequence length="440" mass="48513">MKTHRLLFRILLALAWCLVFPHSASYAEPVKEYIKITKAGADRIPLVLKPIDTKKDKNKQYTAGIDTVIKSGLDFTGLFAIIKSPLNIITGGDLYQVGQRGINFAALSSVGAEVYAGGVLERKGDTLKMDMEVYDALTGKLLMRKLYEGDKDELRPIAHKFCADLVRLFTGKPSIFGSKIAFVSQSGRKKEIYLADFDGYGAVPVASSGDLAVTPALSSDGRMLAYLTYTRGRPDLHIKDLTTQKIVSVTKKGIKIDPSWRHGSTELATTFSFDGNQELYLVRSNGTIVRRLTKHGMIDVSPSFSPDGTQMAFVSSRHGNPQIFVKNLNSGALRRLTFEGKYNTQPAWSPVGDKIAFTTMQKNGEINIFIINVDGTGLKQLTYGARHNEAPSWSPDGTMIVFSSDRSGNSKLYVMNADGQNQRSLKLAGEQMQPCWSSFR</sequence>
<evidence type="ECO:0000313" key="7">
    <source>
        <dbReference type="EMBL" id="PWW81368.1"/>
    </source>
</evidence>
<keyword evidence="3 5" id="KW-0732">Signal</keyword>
<dbReference type="Gene3D" id="3.40.50.10070">
    <property type="entry name" value="TolB, N-terminal domain"/>
    <property type="match status" value="1"/>
</dbReference>
<dbReference type="Pfam" id="PF26549">
    <property type="entry name" value="Tricorn_N"/>
    <property type="match status" value="1"/>
</dbReference>
<dbReference type="AlphaFoldDB" id="A0A317T3Y0"/>
<dbReference type="SUPFAM" id="SSF69304">
    <property type="entry name" value="Tricorn protease N-terminal domain"/>
    <property type="match status" value="1"/>
</dbReference>
<evidence type="ECO:0000256" key="2">
    <source>
        <dbReference type="ARBA" id="ARBA00009820"/>
    </source>
</evidence>
<gene>
    <name evidence="7" type="primary">tolB</name>
    <name evidence="7" type="ORF">CR164_10040</name>
</gene>